<proteinExistence type="predicted"/>
<evidence type="ECO:0000256" key="1">
    <source>
        <dbReference type="SAM" id="Phobius"/>
    </source>
</evidence>
<dbReference type="InterPro" id="IPR058620">
    <property type="entry name" value="YtrI_C"/>
</dbReference>
<keyword evidence="4" id="KW-1185">Reference proteome</keyword>
<evidence type="ECO:0000259" key="2">
    <source>
        <dbReference type="Pfam" id="PF26347"/>
    </source>
</evidence>
<name>A0A1G5AMQ6_9FIRM</name>
<feature type="domain" description="Sporulation membrane protein YtrI C-terminal" evidence="2">
    <location>
        <begin position="68"/>
        <end position="144"/>
    </location>
</feature>
<gene>
    <name evidence="3" type="ORF">SAMN03080606_00211</name>
</gene>
<keyword evidence="1" id="KW-0472">Membrane</keyword>
<evidence type="ECO:0000313" key="3">
    <source>
        <dbReference type="EMBL" id="SCX79163.1"/>
    </source>
</evidence>
<feature type="transmembrane region" description="Helical" evidence="1">
    <location>
        <begin position="6"/>
        <end position="25"/>
    </location>
</feature>
<dbReference type="AlphaFoldDB" id="A0A1G5AMQ6"/>
<dbReference type="EMBL" id="FMUS01000001">
    <property type="protein sequence ID" value="SCX79163.1"/>
    <property type="molecule type" value="Genomic_DNA"/>
</dbReference>
<evidence type="ECO:0000313" key="4">
    <source>
        <dbReference type="Proteomes" id="UP000198636"/>
    </source>
</evidence>
<keyword evidence="1" id="KW-1133">Transmembrane helix</keyword>
<keyword evidence="1" id="KW-0812">Transmembrane</keyword>
<dbReference type="Pfam" id="PF26347">
    <property type="entry name" value="YtrI_sporulation"/>
    <property type="match status" value="1"/>
</dbReference>
<reference evidence="3 4" key="1">
    <citation type="submission" date="2016-10" db="EMBL/GenBank/DDBJ databases">
        <authorList>
            <person name="de Groot N.N."/>
        </authorList>
    </citation>
    <scope>NUCLEOTIDE SEQUENCE [LARGE SCALE GENOMIC DNA]</scope>
    <source>
        <strain evidence="3 4">DSM 18978</strain>
    </source>
</reference>
<sequence length="149" mass="17325">MKRPYSLIAFMGLGFLLGLATMNLFQMHTLDRLYRVQHQLTNQIIDKDIKLERLNDSIKKNNTVFVKDIKIHLNFEGNLLLKDMIEDNIRFFLSDLVGKELADIDGEMIYKILNNRIVEIENKNINLSINYLIISETINISVNARVIDS</sequence>
<accession>A0A1G5AMQ6</accession>
<dbReference type="RefSeq" id="WP_091538946.1">
    <property type="nucleotide sequence ID" value="NZ_FMUS01000001.1"/>
</dbReference>
<dbReference type="STRING" id="1120976.SAMN03080606_00211"/>
<protein>
    <recommendedName>
        <fullName evidence="2">Sporulation membrane protein YtrI C-terminal domain-containing protein</fullName>
    </recommendedName>
</protein>
<organism evidence="3 4">
    <name type="scientific">Alkaliphilus peptidifermentans DSM 18978</name>
    <dbReference type="NCBI Taxonomy" id="1120976"/>
    <lineage>
        <taxon>Bacteria</taxon>
        <taxon>Bacillati</taxon>
        <taxon>Bacillota</taxon>
        <taxon>Clostridia</taxon>
        <taxon>Peptostreptococcales</taxon>
        <taxon>Natronincolaceae</taxon>
        <taxon>Alkaliphilus</taxon>
    </lineage>
</organism>
<dbReference type="Proteomes" id="UP000198636">
    <property type="component" value="Unassembled WGS sequence"/>
</dbReference>